<dbReference type="Gene3D" id="3.10.450.50">
    <property type="match status" value="1"/>
</dbReference>
<dbReference type="Proteomes" id="UP000830115">
    <property type="component" value="Chromosome"/>
</dbReference>
<sequence length="102" mass="11359">MTQLDPVVQEFVDALNANDQDRFFAALTDDATMSDDGVERNIGQWTESEVFGSNGRLQVESIGDGGTELVADYTNSRWGSMRTSWRFTVRDGKVSRFETGQA</sequence>
<evidence type="ECO:0000313" key="1">
    <source>
        <dbReference type="EMBL" id="UQA91178.1"/>
    </source>
</evidence>
<dbReference type="SUPFAM" id="SSF54427">
    <property type="entry name" value="NTF2-like"/>
    <property type="match status" value="1"/>
</dbReference>
<proteinExistence type="predicted"/>
<dbReference type="RefSeq" id="WP_248861971.1">
    <property type="nucleotide sequence ID" value="NZ_CP086322.1"/>
</dbReference>
<keyword evidence="2" id="KW-1185">Reference proteome</keyword>
<evidence type="ECO:0000313" key="2">
    <source>
        <dbReference type="Proteomes" id="UP000830115"/>
    </source>
</evidence>
<reference evidence="1" key="1">
    <citation type="submission" date="2021-10" db="EMBL/GenBank/DDBJ databases">
        <title>Streptomyces nigrumlapis sp.nov.,an antimicrobial producing actinobacterium isolated from Black Gobi rocks.</title>
        <authorList>
            <person name="Wen Y."/>
            <person name="Zhang W."/>
            <person name="Liu X.G."/>
        </authorList>
    </citation>
    <scope>NUCLEOTIDE SEQUENCE</scope>
    <source>
        <strain evidence="1">ST13-2-2</strain>
    </source>
</reference>
<dbReference type="EMBL" id="CP086322">
    <property type="protein sequence ID" value="UQA91178.1"/>
    <property type="molecule type" value="Genomic_DNA"/>
</dbReference>
<name>A0ABY4M0G2_9ACTN</name>
<protein>
    <submittedName>
        <fullName evidence="1">Nuclear transport factor 2 family protein</fullName>
    </submittedName>
</protein>
<accession>A0ABY4M0G2</accession>
<gene>
    <name evidence="1" type="ORF">K9S39_04110</name>
</gene>
<dbReference type="InterPro" id="IPR032710">
    <property type="entry name" value="NTF2-like_dom_sf"/>
</dbReference>
<organism evidence="1 2">
    <name type="scientific">Streptomyces halobius</name>
    <dbReference type="NCBI Taxonomy" id="2879846"/>
    <lineage>
        <taxon>Bacteria</taxon>
        <taxon>Bacillati</taxon>
        <taxon>Actinomycetota</taxon>
        <taxon>Actinomycetes</taxon>
        <taxon>Kitasatosporales</taxon>
        <taxon>Streptomycetaceae</taxon>
        <taxon>Streptomyces</taxon>
    </lineage>
</organism>